<keyword evidence="1" id="KW-0614">Plasmid</keyword>
<dbReference type="AlphaFoldDB" id="A0A2Z4YS44"/>
<geneLocation type="plasmid" evidence="1 2">
    <name>unnamed1</name>
</geneLocation>
<proteinExistence type="predicted"/>
<organism evidence="1 2">
    <name type="scientific">Rhizobium leguminosarum</name>
    <dbReference type="NCBI Taxonomy" id="384"/>
    <lineage>
        <taxon>Bacteria</taxon>
        <taxon>Pseudomonadati</taxon>
        <taxon>Pseudomonadota</taxon>
        <taxon>Alphaproteobacteria</taxon>
        <taxon>Hyphomicrobiales</taxon>
        <taxon>Rhizobiaceae</taxon>
        <taxon>Rhizobium/Agrobacterium group</taxon>
        <taxon>Rhizobium</taxon>
    </lineage>
</organism>
<evidence type="ECO:0000313" key="1">
    <source>
        <dbReference type="EMBL" id="AXA43438.1"/>
    </source>
</evidence>
<sequence length="54" mass="5989">MTKETLACFVSSQETPRGVNTGSPCRTNRTMGPYFSGIIEEWCEVISQFPSLNS</sequence>
<dbReference type="EMBL" id="CP030761">
    <property type="protein sequence ID" value="AXA43438.1"/>
    <property type="molecule type" value="Genomic_DNA"/>
</dbReference>
<dbReference type="Proteomes" id="UP000251166">
    <property type="component" value="Plasmid unnamed1"/>
</dbReference>
<protein>
    <submittedName>
        <fullName evidence="1">Uncharacterized protein</fullName>
    </submittedName>
</protein>
<gene>
    <name evidence="1" type="ORF">DLJ82_5877</name>
</gene>
<accession>A0A2Z4YS44</accession>
<name>A0A2Z4YS44_RHILE</name>
<evidence type="ECO:0000313" key="2">
    <source>
        <dbReference type="Proteomes" id="UP000251166"/>
    </source>
</evidence>
<reference evidence="1 2" key="1">
    <citation type="submission" date="2018-07" db="EMBL/GenBank/DDBJ databases">
        <title>Rhizobium leguminosarum strain:ATCC 14479 Genome sequencing and assembly.</title>
        <authorList>
            <person name="Chakraborty R."/>
        </authorList>
    </citation>
    <scope>NUCLEOTIDE SEQUENCE [LARGE SCALE GENOMIC DNA]</scope>
    <source>
        <strain evidence="1 2">ATCC 14479</strain>
        <plasmid evidence="2">Plasmid unnamed1</plasmid>
    </source>
</reference>